<organism evidence="2 11">
    <name type="scientific">Halanaerobium congolense</name>
    <dbReference type="NCBI Taxonomy" id="54121"/>
    <lineage>
        <taxon>Bacteria</taxon>
        <taxon>Bacillati</taxon>
        <taxon>Bacillota</taxon>
        <taxon>Clostridia</taxon>
        <taxon>Halanaerobiales</taxon>
        <taxon>Halanaerobiaceae</taxon>
        <taxon>Halanaerobium</taxon>
    </lineage>
</organism>
<dbReference type="Proteomes" id="UP000295472">
    <property type="component" value="Unassembled WGS sequence"/>
</dbReference>
<evidence type="ECO:0000313" key="5">
    <source>
        <dbReference type="EMBL" id="TDS27118.1"/>
    </source>
</evidence>
<gene>
    <name evidence="5" type="ORF">BY453_12920</name>
    <name evidence="6" type="ORF">C7954_13012</name>
    <name evidence="2" type="ORF">SAMN04488597_1307</name>
    <name evidence="3" type="ORF">SAMN04488598_12712</name>
    <name evidence="4" type="ORF">SAMN04515652_12812</name>
</gene>
<feature type="transmembrane region" description="Helical" evidence="1">
    <location>
        <begin position="6"/>
        <end position="28"/>
    </location>
</feature>
<evidence type="ECO:0000313" key="6">
    <source>
        <dbReference type="EMBL" id="TDX39620.1"/>
    </source>
</evidence>
<evidence type="ECO:0000313" key="11">
    <source>
        <dbReference type="Proteomes" id="UP000324896"/>
    </source>
</evidence>
<evidence type="ECO:0000313" key="10">
    <source>
        <dbReference type="Proteomes" id="UP000295758"/>
    </source>
</evidence>
<dbReference type="EMBL" id="SOAA01000029">
    <property type="protein sequence ID" value="TDS27118.1"/>
    <property type="molecule type" value="Genomic_DNA"/>
</dbReference>
<evidence type="ECO:0000313" key="7">
    <source>
        <dbReference type="Proteomes" id="UP000198612"/>
    </source>
</evidence>
<dbReference type="EMBL" id="FMYT01000030">
    <property type="protein sequence ID" value="SDD16479.1"/>
    <property type="molecule type" value="Genomic_DNA"/>
</dbReference>
<evidence type="ECO:0000313" key="9">
    <source>
        <dbReference type="Proteomes" id="UP000295472"/>
    </source>
</evidence>
<evidence type="ECO:0000313" key="8">
    <source>
        <dbReference type="Proteomes" id="UP000199519"/>
    </source>
</evidence>
<accession>A0A1G6SHY4</accession>
<dbReference type="Proteomes" id="UP000199519">
    <property type="component" value="Unassembled WGS sequence"/>
</dbReference>
<dbReference type="AlphaFoldDB" id="A0A1G6SHY4"/>
<dbReference type="EMBL" id="FOHG01000028">
    <property type="protein sequence ID" value="SET12668.1"/>
    <property type="molecule type" value="Genomic_DNA"/>
</dbReference>
<reference evidence="5 10" key="2">
    <citation type="submission" date="2019-03" db="EMBL/GenBank/DDBJ databases">
        <title>Deep subsurface shale carbon reservoir microbial communities from Ohio and West Virginia, USA.</title>
        <authorList>
            <person name="Wrighton K."/>
        </authorList>
    </citation>
    <scope>NUCLEOTIDE SEQUENCE [LARGE SCALE GENOMIC DNA]</scope>
    <source>
        <strain evidence="5 10">UTICA-S4D12</strain>
    </source>
</reference>
<dbReference type="EMBL" id="FNBJ01000027">
    <property type="protein sequence ID" value="SDF84780.1"/>
    <property type="molecule type" value="Genomic_DNA"/>
</dbReference>
<proteinExistence type="predicted"/>
<protein>
    <submittedName>
        <fullName evidence="2">Uncharacterized protein</fullName>
    </submittedName>
</protein>
<reference evidence="7 8" key="1">
    <citation type="submission" date="2016-10" db="EMBL/GenBank/DDBJ databases">
        <authorList>
            <person name="Varghese N."/>
            <person name="Submissions S."/>
        </authorList>
    </citation>
    <scope>NUCLEOTIDE SEQUENCE [LARGE SCALE GENOMIC DNA]</scope>
    <source>
        <strain evidence="2 11">WG10</strain>
        <strain evidence="3 8">WG2</strain>
        <strain evidence="4 7">WG5</strain>
    </source>
</reference>
<dbReference type="Proteomes" id="UP000198612">
    <property type="component" value="Unassembled WGS sequence"/>
</dbReference>
<dbReference type="Proteomes" id="UP000324896">
    <property type="component" value="Unassembled WGS sequence"/>
</dbReference>
<name>A0A1G6SHY4_9FIRM</name>
<dbReference type="EMBL" id="SOEF01000030">
    <property type="protein sequence ID" value="TDX39620.1"/>
    <property type="molecule type" value="Genomic_DNA"/>
</dbReference>
<reference evidence="6 9" key="3">
    <citation type="submission" date="2019-03" db="EMBL/GenBank/DDBJ databases">
        <title>Subsurface microbial communities from deep shales in Ohio and West Virginia, USA.</title>
        <authorList>
            <person name="Wrighton K."/>
        </authorList>
    </citation>
    <scope>NUCLEOTIDE SEQUENCE [LARGE SCALE GENOMIC DNA]</scope>
    <source>
        <strain evidence="6 9">DSMZ 11287</strain>
    </source>
</reference>
<keyword evidence="1" id="KW-0812">Transmembrane</keyword>
<evidence type="ECO:0000313" key="4">
    <source>
        <dbReference type="EMBL" id="SET12668.1"/>
    </source>
</evidence>
<evidence type="ECO:0000256" key="1">
    <source>
        <dbReference type="SAM" id="Phobius"/>
    </source>
</evidence>
<evidence type="ECO:0000313" key="2">
    <source>
        <dbReference type="EMBL" id="SDD16479.1"/>
    </source>
</evidence>
<evidence type="ECO:0000313" key="3">
    <source>
        <dbReference type="EMBL" id="SDF84780.1"/>
    </source>
</evidence>
<keyword evidence="8" id="KW-1185">Reference proteome</keyword>
<dbReference type="Proteomes" id="UP000295758">
    <property type="component" value="Unassembled WGS sequence"/>
</dbReference>
<keyword evidence="1" id="KW-0472">Membrane</keyword>
<keyword evidence="1" id="KW-1133">Transmembrane helix</keyword>
<sequence>MLLPPIIIIRCLIGVCPILLGGVTYSIVKVRIKNHYSPAEIEQLIGNHLKVPDTKYWNYDKFVWRGAHFACYNCYELADIEYRSIFKSKVDLLIASVYNKDVNYFSNIVESVSRDVHCYFIQDNSSNYGDTRVTQPTKTAV</sequence>